<dbReference type="Pfam" id="PF00001">
    <property type="entry name" value="7tm_1"/>
    <property type="match status" value="1"/>
</dbReference>
<dbReference type="AlphaFoldDB" id="A7SWP2"/>
<accession>A7SWP2</accession>
<dbReference type="InterPro" id="IPR017452">
    <property type="entry name" value="GPCR_Rhodpsn_7TM"/>
</dbReference>
<dbReference type="GO" id="GO:0007189">
    <property type="term" value="P:adenylate cyclase-activating G protein-coupled receptor signaling pathway"/>
    <property type="evidence" value="ECO:0000318"/>
    <property type="project" value="GO_Central"/>
</dbReference>
<evidence type="ECO:0000313" key="9">
    <source>
        <dbReference type="EMBL" id="EDO31869.1"/>
    </source>
</evidence>
<feature type="transmembrane region" description="Helical" evidence="7">
    <location>
        <begin position="251"/>
        <end position="274"/>
    </location>
</feature>
<dbReference type="SUPFAM" id="SSF81321">
    <property type="entry name" value="Family A G protein-coupled receptor-like"/>
    <property type="match status" value="1"/>
</dbReference>
<evidence type="ECO:0000256" key="1">
    <source>
        <dbReference type="ARBA" id="ARBA00004370"/>
    </source>
</evidence>
<keyword evidence="10" id="KW-1185">Reference proteome</keyword>
<feature type="transmembrane region" description="Helical" evidence="7">
    <location>
        <begin position="338"/>
        <end position="359"/>
    </location>
</feature>
<evidence type="ECO:0000256" key="4">
    <source>
        <dbReference type="ARBA" id="ARBA00022737"/>
    </source>
</evidence>
<keyword evidence="2" id="KW-0433">Leucine-rich repeat</keyword>
<evidence type="ECO:0000259" key="8">
    <source>
        <dbReference type="PROSITE" id="PS50262"/>
    </source>
</evidence>
<dbReference type="GO" id="GO:0005886">
    <property type="term" value="C:plasma membrane"/>
    <property type="evidence" value="ECO:0000318"/>
    <property type="project" value="GO_Central"/>
</dbReference>
<proteinExistence type="predicted"/>
<dbReference type="PROSITE" id="PS50262">
    <property type="entry name" value="G_PROTEIN_RECEP_F1_2"/>
    <property type="match status" value="1"/>
</dbReference>
<dbReference type="PhylomeDB" id="A7SWP2"/>
<keyword evidence="6 7" id="KW-0472">Membrane</keyword>
<dbReference type="InterPro" id="IPR000276">
    <property type="entry name" value="GPCR_Rhodpsn"/>
</dbReference>
<evidence type="ECO:0000256" key="6">
    <source>
        <dbReference type="ARBA" id="ARBA00023136"/>
    </source>
</evidence>
<dbReference type="PANTHER" id="PTHR24372:SF77">
    <property type="entry name" value="G-PROTEIN COUPLED RECEPTORS FAMILY 1 PROFILE DOMAIN-CONTAINING PROTEIN"/>
    <property type="match status" value="1"/>
</dbReference>
<comment type="subcellular location">
    <subcellularLocation>
        <location evidence="1">Membrane</location>
    </subcellularLocation>
</comment>
<feature type="transmembrane region" description="Helical" evidence="7">
    <location>
        <begin position="294"/>
        <end position="317"/>
    </location>
</feature>
<organism evidence="9 10">
    <name type="scientific">Nematostella vectensis</name>
    <name type="common">Starlet sea anemone</name>
    <dbReference type="NCBI Taxonomy" id="45351"/>
    <lineage>
        <taxon>Eukaryota</taxon>
        <taxon>Metazoa</taxon>
        <taxon>Cnidaria</taxon>
        <taxon>Anthozoa</taxon>
        <taxon>Hexacorallia</taxon>
        <taxon>Actiniaria</taxon>
        <taxon>Edwardsiidae</taxon>
        <taxon>Nematostella</taxon>
    </lineage>
</organism>
<evidence type="ECO:0000256" key="3">
    <source>
        <dbReference type="ARBA" id="ARBA00022692"/>
    </source>
</evidence>
<keyword evidence="4" id="KW-0677">Repeat</keyword>
<evidence type="ECO:0000256" key="7">
    <source>
        <dbReference type="SAM" id="Phobius"/>
    </source>
</evidence>
<dbReference type="EMBL" id="DS469864">
    <property type="protein sequence ID" value="EDO31869.1"/>
    <property type="molecule type" value="Genomic_DNA"/>
</dbReference>
<dbReference type="InParanoid" id="A7SWP2"/>
<evidence type="ECO:0000313" key="10">
    <source>
        <dbReference type="Proteomes" id="UP000001593"/>
    </source>
</evidence>
<name>A7SWP2_NEMVE</name>
<protein>
    <recommendedName>
        <fullName evidence="8">G-protein coupled receptors family 1 profile domain-containing protein</fullName>
    </recommendedName>
</protein>
<reference evidence="9 10" key="1">
    <citation type="journal article" date="2007" name="Science">
        <title>Sea anemone genome reveals ancestral eumetazoan gene repertoire and genomic organization.</title>
        <authorList>
            <person name="Putnam N.H."/>
            <person name="Srivastava M."/>
            <person name="Hellsten U."/>
            <person name="Dirks B."/>
            <person name="Chapman J."/>
            <person name="Salamov A."/>
            <person name="Terry A."/>
            <person name="Shapiro H."/>
            <person name="Lindquist E."/>
            <person name="Kapitonov V.V."/>
            <person name="Jurka J."/>
            <person name="Genikhovich G."/>
            <person name="Grigoriev I.V."/>
            <person name="Lucas S.M."/>
            <person name="Steele R.E."/>
            <person name="Finnerty J.R."/>
            <person name="Technau U."/>
            <person name="Martindale M.Q."/>
            <person name="Rokhsar D.S."/>
        </authorList>
    </citation>
    <scope>NUCLEOTIDE SEQUENCE [LARGE SCALE GENOMIC DNA]</scope>
    <source>
        <strain evidence="10">CH2 X CH6</strain>
    </source>
</reference>
<dbReference type="PANTHER" id="PTHR24372">
    <property type="entry name" value="GLYCOPROTEIN HORMONE RECEPTOR"/>
    <property type="match status" value="1"/>
</dbReference>
<dbReference type="Gene3D" id="1.20.1070.10">
    <property type="entry name" value="Rhodopsin 7-helix transmembrane proteins"/>
    <property type="match status" value="1"/>
</dbReference>
<dbReference type="GO" id="GO:0009755">
    <property type="term" value="P:hormone-mediated signaling pathway"/>
    <property type="evidence" value="ECO:0000318"/>
    <property type="project" value="GO_Central"/>
</dbReference>
<feature type="domain" description="G-protein coupled receptors family 1 profile" evidence="8">
    <location>
        <begin position="224"/>
        <end position="396"/>
    </location>
</feature>
<keyword evidence="3 7" id="KW-0812">Transmembrane</keyword>
<evidence type="ECO:0000256" key="2">
    <source>
        <dbReference type="ARBA" id="ARBA00022614"/>
    </source>
</evidence>
<dbReference type="Proteomes" id="UP000001593">
    <property type="component" value="Unassembled WGS sequence"/>
</dbReference>
<gene>
    <name evidence="9" type="ORF">NEMVEDRAFT_v1g218643</name>
</gene>
<dbReference type="GO" id="GO:0008528">
    <property type="term" value="F:G protein-coupled peptide receptor activity"/>
    <property type="evidence" value="ECO:0000318"/>
    <property type="project" value="GO_Central"/>
</dbReference>
<dbReference type="HOGENOM" id="CLU_682072_0_0_1"/>
<keyword evidence="5 7" id="KW-1133">Transmembrane helix</keyword>
<sequence length="437" mass="49906">MTELRIRRLRIFIGPWGFARLCPPYFGTEPRRGGETEAKKGRENVADFHKTMVSKLILLCLPFCLGLAAQIDLDLSDLQGDSKAADTFYIRDVEHPVLGPSNCQFSEIKKCNKKFKDNFHNIGTVRNQGNHTVYCNGVQSFVTCLTRSNCRGPFIGNYSYVVLQHAMMDKKLNICPHHRYSKLKTRLKGKSFNLLNLSSYIIKIFGSVDWWLTVEAKHKLIDSIMTIERYLAVVFCLQPDIRLFTPIAHGFIAVIFFLSFVFAILPFTVLKGIYVPDSHCTPVSEPTSEVIEYMMIPGGLAFILYFLTFPLYVHMYLYVTKSSQAMGIQREGKVARRIALIVFSNMAFFFLPIVLLLLVNLSDLGELMTDVEKDIFWKTFSYICFAVNACLNPVLFAFRNEKFRNTLRQQLHLTNRVQTISCGSSNTSKATSKHMQP</sequence>
<feature type="transmembrane region" description="Helical" evidence="7">
    <location>
        <begin position="379"/>
        <end position="398"/>
    </location>
</feature>
<evidence type="ECO:0000256" key="5">
    <source>
        <dbReference type="ARBA" id="ARBA00022989"/>
    </source>
</evidence>